<dbReference type="EMBL" id="BAAAFZ010000050">
    <property type="protein sequence ID" value="GAA0590941.1"/>
    <property type="molecule type" value="Genomic_DNA"/>
</dbReference>
<keyword evidence="2" id="KW-0472">Membrane</keyword>
<dbReference type="PRINTS" id="PR00080">
    <property type="entry name" value="SDRFAMILY"/>
</dbReference>
<evidence type="ECO:0000256" key="2">
    <source>
        <dbReference type="SAM" id="Phobius"/>
    </source>
</evidence>
<keyword evidence="2" id="KW-1133">Transmembrane helix</keyword>
<dbReference type="PANTHER" id="PTHR42760:SF123">
    <property type="entry name" value="OXIDOREDUCTASE"/>
    <property type="match status" value="1"/>
</dbReference>
<sequence>MADEKVLAITGGASGIGLAIAGAALAEGWRVAVADRDEAALERARGALDPARSTLTALDVTDEAAVEGWIAGAAGPGRLAGAVSAAGIAADVPALDTPVDLFRRILDVNVAGTFLLARAAGRAMRDSGEGGAILLIASVSGLRGAKGRAAYGASKAAVINLAQVMAIDCAPHGIRVNALCPGPVETPLVARVHTPEVRAQWLRHVPMRRYAAPEEITPTALFLLDGNKSGYLTGQAIAVDGGYAGAGLMPPSN</sequence>
<dbReference type="InterPro" id="IPR002347">
    <property type="entry name" value="SDR_fam"/>
</dbReference>
<evidence type="ECO:0000259" key="3">
    <source>
        <dbReference type="SMART" id="SM00822"/>
    </source>
</evidence>
<name>A0ABN1FI95_9PROT</name>
<accession>A0ABN1FI95</accession>
<dbReference type="RefSeq" id="WP_343896340.1">
    <property type="nucleotide sequence ID" value="NZ_BAAAFZ010000050.1"/>
</dbReference>
<organism evidence="4 5">
    <name type="scientific">Craurococcus roseus</name>
    <dbReference type="NCBI Taxonomy" id="77585"/>
    <lineage>
        <taxon>Bacteria</taxon>
        <taxon>Pseudomonadati</taxon>
        <taxon>Pseudomonadota</taxon>
        <taxon>Alphaproteobacteria</taxon>
        <taxon>Acetobacterales</taxon>
        <taxon>Acetobacteraceae</taxon>
        <taxon>Craurococcus</taxon>
    </lineage>
</organism>
<dbReference type="SMART" id="SM00822">
    <property type="entry name" value="PKS_KR"/>
    <property type="match status" value="1"/>
</dbReference>
<comment type="caution">
    <text evidence="4">The sequence shown here is derived from an EMBL/GenBank/DDBJ whole genome shotgun (WGS) entry which is preliminary data.</text>
</comment>
<keyword evidence="5" id="KW-1185">Reference proteome</keyword>
<evidence type="ECO:0000256" key="1">
    <source>
        <dbReference type="ARBA" id="ARBA00006484"/>
    </source>
</evidence>
<keyword evidence="2" id="KW-0812">Transmembrane</keyword>
<dbReference type="PRINTS" id="PR00081">
    <property type="entry name" value="GDHRDH"/>
</dbReference>
<dbReference type="CDD" id="cd05233">
    <property type="entry name" value="SDR_c"/>
    <property type="match status" value="1"/>
</dbReference>
<dbReference type="PROSITE" id="PS00061">
    <property type="entry name" value="ADH_SHORT"/>
    <property type="match status" value="1"/>
</dbReference>
<dbReference type="Pfam" id="PF13561">
    <property type="entry name" value="adh_short_C2"/>
    <property type="match status" value="1"/>
</dbReference>
<reference evidence="4 5" key="1">
    <citation type="journal article" date="2019" name="Int. J. Syst. Evol. Microbiol.">
        <title>The Global Catalogue of Microorganisms (GCM) 10K type strain sequencing project: providing services to taxonomists for standard genome sequencing and annotation.</title>
        <authorList>
            <consortium name="The Broad Institute Genomics Platform"/>
            <consortium name="The Broad Institute Genome Sequencing Center for Infectious Disease"/>
            <person name="Wu L."/>
            <person name="Ma J."/>
        </authorList>
    </citation>
    <scope>NUCLEOTIDE SEQUENCE [LARGE SCALE GENOMIC DNA]</scope>
    <source>
        <strain evidence="4 5">JCM 9933</strain>
    </source>
</reference>
<dbReference type="Gene3D" id="3.40.50.720">
    <property type="entry name" value="NAD(P)-binding Rossmann-like Domain"/>
    <property type="match status" value="1"/>
</dbReference>
<dbReference type="InterPro" id="IPR020904">
    <property type="entry name" value="Sc_DH/Rdtase_CS"/>
</dbReference>
<dbReference type="Proteomes" id="UP001501588">
    <property type="component" value="Unassembled WGS sequence"/>
</dbReference>
<dbReference type="InterPro" id="IPR036291">
    <property type="entry name" value="NAD(P)-bd_dom_sf"/>
</dbReference>
<dbReference type="SUPFAM" id="SSF51735">
    <property type="entry name" value="NAD(P)-binding Rossmann-fold domains"/>
    <property type="match status" value="1"/>
</dbReference>
<evidence type="ECO:0000313" key="5">
    <source>
        <dbReference type="Proteomes" id="UP001501588"/>
    </source>
</evidence>
<dbReference type="InterPro" id="IPR057326">
    <property type="entry name" value="KR_dom"/>
</dbReference>
<evidence type="ECO:0000313" key="4">
    <source>
        <dbReference type="EMBL" id="GAA0590941.1"/>
    </source>
</evidence>
<comment type="similarity">
    <text evidence="1">Belongs to the short-chain dehydrogenases/reductases (SDR) family.</text>
</comment>
<feature type="domain" description="Ketoreductase" evidence="3">
    <location>
        <begin position="5"/>
        <end position="182"/>
    </location>
</feature>
<dbReference type="PANTHER" id="PTHR42760">
    <property type="entry name" value="SHORT-CHAIN DEHYDROGENASES/REDUCTASES FAMILY MEMBER"/>
    <property type="match status" value="1"/>
</dbReference>
<proteinExistence type="inferred from homology"/>
<gene>
    <name evidence="4" type="ORF">GCM10009416_31720</name>
</gene>
<protein>
    <submittedName>
        <fullName evidence="4">SDR family oxidoreductase</fullName>
    </submittedName>
</protein>
<feature type="transmembrane region" description="Helical" evidence="2">
    <location>
        <begin position="6"/>
        <end position="26"/>
    </location>
</feature>